<keyword evidence="14" id="KW-1185">Reference proteome</keyword>
<accession>A0ABS1WUY3</accession>
<dbReference type="InterPro" id="IPR039426">
    <property type="entry name" value="TonB-dep_rcpt-like"/>
</dbReference>
<dbReference type="Gene3D" id="2.170.130.10">
    <property type="entry name" value="TonB-dependent receptor, plug domain"/>
    <property type="match status" value="1"/>
</dbReference>
<evidence type="ECO:0000256" key="7">
    <source>
        <dbReference type="ARBA" id="ARBA00023237"/>
    </source>
</evidence>
<dbReference type="InterPro" id="IPR012910">
    <property type="entry name" value="Plug_dom"/>
</dbReference>
<feature type="chain" id="PRO_5045401963" evidence="10">
    <location>
        <begin position="18"/>
        <end position="909"/>
    </location>
</feature>
<comment type="caution">
    <text evidence="13">The sequence shown here is derived from an EMBL/GenBank/DDBJ whole genome shotgun (WGS) entry which is preliminary data.</text>
</comment>
<dbReference type="PANTHER" id="PTHR40980">
    <property type="entry name" value="PLUG DOMAIN-CONTAINING PROTEIN"/>
    <property type="match status" value="1"/>
</dbReference>
<keyword evidence="4 8" id="KW-0812">Transmembrane</keyword>
<feature type="domain" description="TonB-dependent receptor-like beta-barrel" evidence="11">
    <location>
        <begin position="556"/>
        <end position="876"/>
    </location>
</feature>
<dbReference type="NCBIfam" id="TIGR01782">
    <property type="entry name" value="TonB-Xanth-Caul"/>
    <property type="match status" value="1"/>
</dbReference>
<evidence type="ECO:0000256" key="2">
    <source>
        <dbReference type="ARBA" id="ARBA00022448"/>
    </source>
</evidence>
<evidence type="ECO:0000256" key="6">
    <source>
        <dbReference type="ARBA" id="ARBA00023136"/>
    </source>
</evidence>
<dbReference type="PROSITE" id="PS52016">
    <property type="entry name" value="TONB_DEPENDENT_REC_3"/>
    <property type="match status" value="1"/>
</dbReference>
<keyword evidence="10" id="KW-0732">Signal</keyword>
<comment type="similarity">
    <text evidence="8 9">Belongs to the TonB-dependent receptor family.</text>
</comment>
<evidence type="ECO:0000256" key="10">
    <source>
        <dbReference type="SAM" id="SignalP"/>
    </source>
</evidence>
<comment type="subcellular location">
    <subcellularLocation>
        <location evidence="1 8">Cell outer membrane</location>
        <topology evidence="1 8">Multi-pass membrane protein</topology>
    </subcellularLocation>
</comment>
<evidence type="ECO:0000256" key="1">
    <source>
        <dbReference type="ARBA" id="ARBA00004571"/>
    </source>
</evidence>
<keyword evidence="5 9" id="KW-0798">TonB box</keyword>
<dbReference type="Gene3D" id="2.40.170.20">
    <property type="entry name" value="TonB-dependent receptor, beta-barrel domain"/>
    <property type="match status" value="1"/>
</dbReference>
<reference evidence="13 14" key="1">
    <citation type="journal article" date="2021" name="Int. J. Syst. Evol. Microbiol.">
        <title>Steroidobacter gossypii sp. nov., isolated from soil of cotton cropping field.</title>
        <authorList>
            <person name="Huang R."/>
            <person name="Yang S."/>
            <person name="Zhen C."/>
            <person name="Liu W."/>
        </authorList>
    </citation>
    <scope>NUCLEOTIDE SEQUENCE [LARGE SCALE GENOMIC DNA]</scope>
    <source>
        <strain evidence="13 14">S1-65</strain>
    </source>
</reference>
<dbReference type="PANTHER" id="PTHR40980:SF3">
    <property type="entry name" value="TONB-DEPENDENT RECEPTOR-LIKE BETA-BARREL DOMAIN-CONTAINING PROTEIN"/>
    <property type="match status" value="1"/>
</dbReference>
<evidence type="ECO:0000256" key="4">
    <source>
        <dbReference type="ARBA" id="ARBA00022692"/>
    </source>
</evidence>
<organism evidence="13 14">
    <name type="scientific">Steroidobacter gossypii</name>
    <dbReference type="NCBI Taxonomy" id="2805490"/>
    <lineage>
        <taxon>Bacteria</taxon>
        <taxon>Pseudomonadati</taxon>
        <taxon>Pseudomonadota</taxon>
        <taxon>Gammaproteobacteria</taxon>
        <taxon>Steroidobacterales</taxon>
        <taxon>Steroidobacteraceae</taxon>
        <taxon>Steroidobacter</taxon>
    </lineage>
</organism>
<protein>
    <submittedName>
        <fullName evidence="13">TonB-dependent receptor</fullName>
    </submittedName>
</protein>
<dbReference type="InterPro" id="IPR036942">
    <property type="entry name" value="Beta-barrel_TonB_sf"/>
</dbReference>
<feature type="domain" description="TonB-dependent receptor plug" evidence="12">
    <location>
        <begin position="57"/>
        <end position="162"/>
    </location>
</feature>
<keyword evidence="7 8" id="KW-0998">Cell outer membrane</keyword>
<evidence type="ECO:0000256" key="5">
    <source>
        <dbReference type="ARBA" id="ARBA00023077"/>
    </source>
</evidence>
<evidence type="ECO:0000259" key="12">
    <source>
        <dbReference type="Pfam" id="PF07715"/>
    </source>
</evidence>
<dbReference type="Proteomes" id="UP000661077">
    <property type="component" value="Unassembled WGS sequence"/>
</dbReference>
<evidence type="ECO:0000313" key="14">
    <source>
        <dbReference type="Proteomes" id="UP000661077"/>
    </source>
</evidence>
<gene>
    <name evidence="13" type="ORF">JM946_08415</name>
</gene>
<keyword evidence="3 8" id="KW-1134">Transmembrane beta strand</keyword>
<sequence length="909" mass="99550">MTAAVSTAAVAPFHAFAQGAAEQPQTQTSAAPAEQGPEEVVVTGYRMSLNQALEAKRAEVGAVDAIMAEDIADFPDLNLAEAIQRIPGVTINREGGQGRTITVRGLGGDFTRTNINGMETVAGTTGNRGRTFDFNVFASELFQSIVVRKTQSAELDEGSLGATVDLQTARPFDFDGFRTALSGQASYNDVTENTNPRAAGLISWANDDKTFGALFSAAYSERNPFDEGFGTTRWEDNGYAAFERSRVSPDQVFSPRGNYAGCVPCTSQAEIDAVNQSFHPRIPRYAESLLEQKRYGLTSALQWAPTEKTQINFDALYAYYSSQTENANAGSISFSRFNAAGINETIVRDYEIDASGNMVYGVFDNVDLRSENGFERHITKYQQYTLSGSHEFSDRFRMTALVGTSENDLDTPYNFSFAYDAINVDGYTYDFRSNSRFPQLVHGIDMTNPDLWTLVAARRRESSIVNSYDTAKFAVEYDLTDNLSLKGGALVKSFEVDMKDFSSGGDLAADRRLVGVGAIARNLPIGRDMAIPAGSDRNYIVPDVWKSAGYVGLFTDPFYALNVSGTDTRNVQEDDASAFVALDFEYDVFEMPLRGSAGVRYAQTDVTSRGILQLSPTVSQVAEVENDYTDTLPSLNLVLEATNDLLIRAAAAKVMARPALGDLTPGGNIDNTSRTIRFGNPLLNPFRATNYDLGVEWYFTDEALIGAGLFYKDIKSFSVRQTDGIPFSQTGLPIELAGGNDPSTSYEVSRMVNGDGGWIRGIELQYQQPFTFLPGALSNFGFIGNYTYIESAVQYDGGQRNDLLNLSNNAWNTTLYYETDKFSARVSAAFRGEYLTAFPGGNGNTEEGVNDATTIDASVSYNITDDLTVSLEGLNLTDEYTDAYVGDNNLVSRYRHTGREILLGVRWSY</sequence>
<proteinExistence type="inferred from homology"/>
<dbReference type="InterPro" id="IPR000531">
    <property type="entry name" value="Beta-barrel_TonB"/>
</dbReference>
<evidence type="ECO:0000256" key="9">
    <source>
        <dbReference type="RuleBase" id="RU003357"/>
    </source>
</evidence>
<keyword evidence="6 8" id="KW-0472">Membrane</keyword>
<evidence type="ECO:0000259" key="11">
    <source>
        <dbReference type="Pfam" id="PF00593"/>
    </source>
</evidence>
<keyword evidence="2 8" id="KW-0813">Transport</keyword>
<feature type="signal peptide" evidence="10">
    <location>
        <begin position="1"/>
        <end position="17"/>
    </location>
</feature>
<dbReference type="InterPro" id="IPR010104">
    <property type="entry name" value="TonB_rcpt_bac"/>
</dbReference>
<dbReference type="Pfam" id="PF00593">
    <property type="entry name" value="TonB_dep_Rec_b-barrel"/>
    <property type="match status" value="1"/>
</dbReference>
<name>A0ABS1WUY3_9GAMM</name>
<keyword evidence="13" id="KW-0675">Receptor</keyword>
<evidence type="ECO:0000313" key="13">
    <source>
        <dbReference type="EMBL" id="MBM0104768.1"/>
    </source>
</evidence>
<evidence type="ECO:0000256" key="3">
    <source>
        <dbReference type="ARBA" id="ARBA00022452"/>
    </source>
</evidence>
<dbReference type="InterPro" id="IPR037066">
    <property type="entry name" value="Plug_dom_sf"/>
</dbReference>
<dbReference type="SUPFAM" id="SSF56935">
    <property type="entry name" value="Porins"/>
    <property type="match status" value="1"/>
</dbReference>
<evidence type="ECO:0000256" key="8">
    <source>
        <dbReference type="PROSITE-ProRule" id="PRU01360"/>
    </source>
</evidence>
<dbReference type="CDD" id="cd01347">
    <property type="entry name" value="ligand_gated_channel"/>
    <property type="match status" value="1"/>
</dbReference>
<dbReference type="Pfam" id="PF07715">
    <property type="entry name" value="Plug"/>
    <property type="match status" value="1"/>
</dbReference>
<dbReference type="EMBL" id="JAEVLS010000002">
    <property type="protein sequence ID" value="MBM0104768.1"/>
    <property type="molecule type" value="Genomic_DNA"/>
</dbReference>